<gene>
    <name evidence="8" type="ORF">B4135_2820</name>
</gene>
<dbReference type="GO" id="GO:0050118">
    <property type="term" value="F:N-acetyldiaminopimelate deacetylase activity"/>
    <property type="evidence" value="ECO:0007669"/>
    <property type="project" value="UniProtKB-UniRule"/>
</dbReference>
<keyword evidence="2 5" id="KW-0378">Hydrolase</keyword>
<dbReference type="PANTHER" id="PTHR11014">
    <property type="entry name" value="PEPTIDASE M20 FAMILY MEMBER"/>
    <property type="match status" value="1"/>
</dbReference>
<dbReference type="PANTHER" id="PTHR11014:SF98">
    <property type="entry name" value="N-ACETYLDIAMINOPIMELATE DEACETYLASE"/>
    <property type="match status" value="1"/>
</dbReference>
<dbReference type="PIRSF" id="PIRSF005962">
    <property type="entry name" value="Pept_M20D_amidohydro"/>
    <property type="match status" value="1"/>
</dbReference>
<dbReference type="CDD" id="cd05670">
    <property type="entry name" value="M20_Acy1_YkuR-like"/>
    <property type="match status" value="1"/>
</dbReference>
<reference evidence="8 9" key="1">
    <citation type="submission" date="2016-01" db="EMBL/GenBank/DDBJ databases">
        <title>Draft Genome Sequences of Seven Thermophilic Sporeformers Isolated from Foods.</title>
        <authorList>
            <person name="Berendsen E.M."/>
            <person name="Wells-Bennik M.H."/>
            <person name="Krawcyk A.O."/>
            <person name="De Jong A."/>
            <person name="Holsappel S."/>
            <person name="Eijlander R.T."/>
            <person name="Kuipers O.P."/>
        </authorList>
    </citation>
    <scope>NUCLEOTIDE SEQUENCE [LARGE SCALE GENOMIC DNA]</scope>
    <source>
        <strain evidence="8 9">B4135</strain>
    </source>
</reference>
<comment type="pathway">
    <text evidence="5">Amino-acid biosynthesis; L-lysine biosynthesis via DAP pathway; LL-2,6-diaminopimelate from (S)-tetrahydrodipicolinate (acetylase route): step 3/3.</text>
</comment>
<feature type="binding site" evidence="6">
    <location>
        <position position="126"/>
    </location>
    <ligand>
        <name>Mn(2+)</name>
        <dbReference type="ChEBI" id="CHEBI:29035"/>
        <label>2</label>
    </ligand>
</feature>
<feature type="binding site" evidence="6">
    <location>
        <position position="152"/>
    </location>
    <ligand>
        <name>Mn(2+)</name>
        <dbReference type="ChEBI" id="CHEBI:29035"/>
        <label>2</label>
    </ligand>
</feature>
<evidence type="ECO:0000256" key="2">
    <source>
        <dbReference type="ARBA" id="ARBA00022801"/>
    </source>
</evidence>
<dbReference type="SUPFAM" id="SSF55031">
    <property type="entry name" value="Bacterial exopeptidase dimerisation domain"/>
    <property type="match status" value="1"/>
</dbReference>
<dbReference type="AlphaFoldDB" id="A0A150LQ36"/>
<dbReference type="InterPro" id="IPR011650">
    <property type="entry name" value="Peptidase_M20_dimer"/>
</dbReference>
<comment type="catalytic activity">
    <reaction evidence="5">
        <text>N-acetyl-(2S,6S)-2,6-diaminopimelate + H2O = (2S,6S)-2,6-diaminopimelate + acetate</text>
        <dbReference type="Rhea" id="RHEA:20405"/>
        <dbReference type="ChEBI" id="CHEBI:15377"/>
        <dbReference type="ChEBI" id="CHEBI:30089"/>
        <dbReference type="ChEBI" id="CHEBI:57609"/>
        <dbReference type="ChEBI" id="CHEBI:58767"/>
        <dbReference type="EC" id="3.5.1.47"/>
    </reaction>
</comment>
<feature type="binding site" evidence="6">
    <location>
        <position position="92"/>
    </location>
    <ligand>
        <name>Mn(2+)</name>
        <dbReference type="ChEBI" id="CHEBI:29035"/>
        <label>2</label>
    </ligand>
</feature>
<comment type="similarity">
    <text evidence="5">Belongs to the peptidase M20A family. N-acetyldiaminopimelate deacetylase subfamily.</text>
</comment>
<dbReference type="InterPro" id="IPR036264">
    <property type="entry name" value="Bact_exopeptidase_dim_dom"/>
</dbReference>
<feature type="domain" description="Peptidase M20 dimerisation" evidence="7">
    <location>
        <begin position="178"/>
        <end position="267"/>
    </location>
</feature>
<protein>
    <recommendedName>
        <fullName evidence="5">N-acetyldiaminopimelate deacetylase</fullName>
        <ecNumber evidence="5">3.5.1.47</ecNumber>
    </recommendedName>
</protein>
<dbReference type="PATRIC" id="fig|301148.3.peg.328"/>
<feature type="active site" description="Proton acceptor" evidence="5">
    <location>
        <position position="126"/>
    </location>
</feature>
<comment type="cofactor">
    <cofactor evidence="6">
        <name>Mn(2+)</name>
        <dbReference type="ChEBI" id="CHEBI:29035"/>
    </cofactor>
    <text evidence="6">The Mn(2+) ion enhances activity.</text>
</comment>
<comment type="function">
    <text evidence="5">Catalyzes the conversion of N-acetyl-diaminopimelate to diaminopimelate and acetate.</text>
</comment>
<dbReference type="HAMAP" id="MF_01692">
    <property type="entry name" value="DapEL"/>
    <property type="match status" value="1"/>
</dbReference>
<feature type="binding site" evidence="6">
    <location>
        <position position="94"/>
    </location>
    <ligand>
        <name>Mn(2+)</name>
        <dbReference type="ChEBI" id="CHEBI:29035"/>
        <label>2</label>
    </ligand>
</feature>
<dbReference type="InterPro" id="IPR002933">
    <property type="entry name" value="Peptidase_M20"/>
</dbReference>
<dbReference type="RefSeq" id="WP_061569385.1">
    <property type="nucleotide sequence ID" value="NZ_LQYT01000073.1"/>
</dbReference>
<dbReference type="FunFam" id="3.30.70.360:FF:000001">
    <property type="entry name" value="N-acetyldiaminopimelate deacetylase"/>
    <property type="match status" value="1"/>
</dbReference>
<sequence>MIDLVSVRRDLHRIPELGFQEYKTQEYLLRHLSRYPKDRIEWKTWRTGILVRIPGTAGNRTIGYRADMDGLPIREETGLPFASVHEGRMHACGHDIHMTVALGLIDHFVRHPIPDHLLFVFQPAEEGPGGAEPMLKSEPFRKWRPDCIFALHIAPEYPVGTVAVKKGLLFANTSEVFIDLIGKGGHAAYPHLANDMVVAAAHLVGQIQTIVSRNTDPLESAVVTIGKLTAGTAQNVIAESARLEGTIRTLSPETMERTKDRIRQLVRGIGESFRCEAKIDFGAAYYQVVNDERWTEAFIRVVQELPFVRLEECRAAMTGEDFGFMLKEIPGFMFWLGAESAFGLHHSRLDPKEACIEVAVKTMTAFIEKIGRE</sequence>
<dbReference type="GO" id="GO:0019877">
    <property type="term" value="P:diaminopimelate biosynthetic process"/>
    <property type="evidence" value="ECO:0007669"/>
    <property type="project" value="UniProtKB-UniRule"/>
</dbReference>
<dbReference type="Proteomes" id="UP000075683">
    <property type="component" value="Unassembled WGS sequence"/>
</dbReference>
<evidence type="ECO:0000259" key="7">
    <source>
        <dbReference type="Pfam" id="PF07687"/>
    </source>
</evidence>
<dbReference type="UniPathway" id="UPA00034">
    <property type="reaction ID" value="UER00024"/>
</dbReference>
<evidence type="ECO:0000256" key="1">
    <source>
        <dbReference type="ARBA" id="ARBA00022605"/>
    </source>
</evidence>
<organism evidence="8 9">
    <name type="scientific">Caldibacillus debilis</name>
    <dbReference type="NCBI Taxonomy" id="301148"/>
    <lineage>
        <taxon>Bacteria</taxon>
        <taxon>Bacillati</taxon>
        <taxon>Bacillota</taxon>
        <taxon>Bacilli</taxon>
        <taxon>Bacillales</taxon>
        <taxon>Bacillaceae</taxon>
        <taxon>Caldibacillus</taxon>
    </lineage>
</organism>
<dbReference type="EC" id="3.5.1.47" evidence="5"/>
<accession>A0A150LQ36</accession>
<dbReference type="GO" id="GO:0046872">
    <property type="term" value="F:metal ion binding"/>
    <property type="evidence" value="ECO:0007669"/>
    <property type="project" value="UniProtKB-KW"/>
</dbReference>
<dbReference type="NCBIfam" id="TIGR01891">
    <property type="entry name" value="amidohydrolases"/>
    <property type="match status" value="1"/>
</dbReference>
<evidence type="ECO:0000256" key="5">
    <source>
        <dbReference type="HAMAP-Rule" id="MF_01692"/>
    </source>
</evidence>
<dbReference type="STRING" id="301148.B4135_2820"/>
<keyword evidence="6" id="KW-0464">Manganese</keyword>
<comment type="caution">
    <text evidence="8">The sequence shown here is derived from an EMBL/GenBank/DDBJ whole genome shotgun (WGS) entry which is preliminary data.</text>
</comment>
<dbReference type="GO" id="GO:0009089">
    <property type="term" value="P:lysine biosynthetic process via diaminopimelate"/>
    <property type="evidence" value="ECO:0007669"/>
    <property type="project" value="UniProtKB-UniRule"/>
</dbReference>
<keyword evidence="3 5" id="KW-0220">Diaminopimelate biosynthesis</keyword>
<evidence type="ECO:0000256" key="6">
    <source>
        <dbReference type="PIRSR" id="PIRSR005962-1"/>
    </source>
</evidence>
<evidence type="ECO:0000256" key="4">
    <source>
        <dbReference type="ARBA" id="ARBA00023154"/>
    </source>
</evidence>
<proteinExistence type="inferred from homology"/>
<dbReference type="Gene3D" id="3.30.70.360">
    <property type="match status" value="1"/>
</dbReference>
<dbReference type="SUPFAM" id="SSF53187">
    <property type="entry name" value="Zn-dependent exopeptidases"/>
    <property type="match status" value="1"/>
</dbReference>
<keyword evidence="4 5" id="KW-0457">Lysine biosynthesis</keyword>
<dbReference type="OrthoDB" id="9776731at2"/>
<dbReference type="Gene3D" id="3.40.630.10">
    <property type="entry name" value="Zn peptidases"/>
    <property type="match status" value="1"/>
</dbReference>
<name>A0A150LQ36_9BACI</name>
<dbReference type="Pfam" id="PF07687">
    <property type="entry name" value="M20_dimer"/>
    <property type="match status" value="1"/>
</dbReference>
<dbReference type="InterPro" id="IPR017439">
    <property type="entry name" value="Amidohydrolase"/>
</dbReference>
<evidence type="ECO:0000256" key="3">
    <source>
        <dbReference type="ARBA" id="ARBA00022915"/>
    </source>
</evidence>
<dbReference type="InterPro" id="IPR023905">
    <property type="entry name" value="AcetylDAP_deacetylase"/>
</dbReference>
<evidence type="ECO:0000313" key="9">
    <source>
        <dbReference type="Proteomes" id="UP000075683"/>
    </source>
</evidence>
<feature type="active site" evidence="5">
    <location>
        <position position="67"/>
    </location>
</feature>
<dbReference type="Pfam" id="PF01546">
    <property type="entry name" value="Peptidase_M20"/>
    <property type="match status" value="1"/>
</dbReference>
<feature type="binding site" evidence="6">
    <location>
        <position position="345"/>
    </location>
    <ligand>
        <name>Mn(2+)</name>
        <dbReference type="ChEBI" id="CHEBI:29035"/>
        <label>2</label>
    </ligand>
</feature>
<keyword evidence="6" id="KW-0479">Metal-binding</keyword>
<keyword evidence="1 5" id="KW-0028">Amino-acid biosynthesis</keyword>
<dbReference type="EMBL" id="LQYT01000073">
    <property type="protein sequence ID" value="KYD14393.1"/>
    <property type="molecule type" value="Genomic_DNA"/>
</dbReference>
<evidence type="ECO:0000313" key="8">
    <source>
        <dbReference type="EMBL" id="KYD14393.1"/>
    </source>
</evidence>